<keyword evidence="3" id="KW-0808">Transferase</keyword>
<evidence type="ECO:0000256" key="3">
    <source>
        <dbReference type="ARBA" id="ARBA00022679"/>
    </source>
</evidence>
<sequence length="529" mass="59890">MTGKLFYGDNLEILRNSIADESVDLVYLDPPFNSNASYNVLFKAPDGHESHAQMEAFDDTWHWTDSAERAFDEVIHSGNTDAAEMLRAMRSFLKENDMMAYLAMMAVRLIELQRVLKKTGSIYLHCDPTASHYLKILMDAIFGPTNFGNEIVWKRQNSKGLAFTRFARNHDIILRYTKSDKWIWNAQYTEHDPEYVRQFYKYTDEKGRTYRLADLTNPNKNRPNLTYEFLGVTRVWRWTRERMQKAYEDGLVVQNKPGQVPALKRYLDEQEGNPVDDIWSDVAPVQAQAQERLGYPTQKPLSLLERIINASSNEGDVVLDPFCGCGTTVHAAQKLNREWIGIDVTHLAISLIQKRLRDAFGPIPIEVHGVPKDAGGAAALAEADKYQFQWWAVSLVDALPFGDKKKGADGGIDGLIYFKPDGKATEKAIVSVKGGRNVGVTMVKDLIATVERDKAKMGIFITLAPPTGPMIKEAASAGLYKTEYGSFPKIQILTIEQLFEGHRPHMPWIDPTVFKKAKKEDTSKQHKLL</sequence>
<dbReference type="InterPro" id="IPR001091">
    <property type="entry name" value="RM_Methyltransferase"/>
</dbReference>
<dbReference type="GO" id="GO:0003677">
    <property type="term" value="F:DNA binding"/>
    <property type="evidence" value="ECO:0007669"/>
    <property type="project" value="InterPro"/>
</dbReference>
<evidence type="ECO:0000313" key="6">
    <source>
        <dbReference type="EMBL" id="AMK59516.1"/>
    </source>
</evidence>
<dbReference type="GO" id="GO:0009307">
    <property type="term" value="P:DNA restriction-modification system"/>
    <property type="evidence" value="ECO:0007669"/>
    <property type="project" value="InterPro"/>
</dbReference>
<evidence type="ECO:0000259" key="4">
    <source>
        <dbReference type="Pfam" id="PF01555"/>
    </source>
</evidence>
<evidence type="ECO:0000256" key="2">
    <source>
        <dbReference type="ARBA" id="ARBA00022603"/>
    </source>
</evidence>
<dbReference type="PANTHER" id="PTHR13370">
    <property type="entry name" value="RNA METHYLASE-RELATED"/>
    <property type="match status" value="1"/>
</dbReference>
<dbReference type="GO" id="GO:0005737">
    <property type="term" value="C:cytoplasm"/>
    <property type="evidence" value="ECO:0007669"/>
    <property type="project" value="TreeGrafter"/>
</dbReference>
<proteinExistence type="inferred from homology"/>
<comment type="similarity">
    <text evidence="1">Belongs to the N(4)/N(6)-methyltransferase family.</text>
</comment>
<dbReference type="InterPro" id="IPR002052">
    <property type="entry name" value="DNA_methylase_N6_adenine_CS"/>
</dbReference>
<dbReference type="SUPFAM" id="SSF53335">
    <property type="entry name" value="S-adenosyl-L-methionine-dependent methyltransferases"/>
    <property type="match status" value="1"/>
</dbReference>
<evidence type="ECO:0000259" key="5">
    <source>
        <dbReference type="Pfam" id="PF04471"/>
    </source>
</evidence>
<dbReference type="InterPro" id="IPR007560">
    <property type="entry name" value="Restrct_endonuc_IV_Mrr"/>
</dbReference>
<dbReference type="EMBL" id="KU144991">
    <property type="protein sequence ID" value="AMK59516.1"/>
    <property type="molecule type" value="Genomic_DNA"/>
</dbReference>
<name>A0A126SYY6_9BACT</name>
<dbReference type="GO" id="GO:0008170">
    <property type="term" value="F:N-methyltransferase activity"/>
    <property type="evidence" value="ECO:0007669"/>
    <property type="project" value="InterPro"/>
</dbReference>
<dbReference type="AlphaFoldDB" id="A0A126SYY6"/>
<evidence type="ECO:0000256" key="1">
    <source>
        <dbReference type="ARBA" id="ARBA00006594"/>
    </source>
</evidence>
<accession>A0A126SYY6</accession>
<dbReference type="PRINTS" id="PR00508">
    <property type="entry name" value="S21N4MTFRASE"/>
</dbReference>
<feature type="domain" description="Restriction endonuclease type IV Mrr" evidence="5">
    <location>
        <begin position="382"/>
        <end position="476"/>
    </location>
</feature>
<dbReference type="Pfam" id="PF01555">
    <property type="entry name" value="N6_N4_Mtase"/>
    <property type="match status" value="1"/>
</dbReference>
<dbReference type="GO" id="GO:0032259">
    <property type="term" value="P:methylation"/>
    <property type="evidence" value="ECO:0007669"/>
    <property type="project" value="UniProtKB-KW"/>
</dbReference>
<dbReference type="GO" id="GO:0004519">
    <property type="term" value="F:endonuclease activity"/>
    <property type="evidence" value="ECO:0007669"/>
    <property type="project" value="InterPro"/>
</dbReference>
<dbReference type="InterPro" id="IPR029063">
    <property type="entry name" value="SAM-dependent_MTases_sf"/>
</dbReference>
<dbReference type="PANTHER" id="PTHR13370:SF3">
    <property type="entry name" value="TRNA (GUANINE(10)-N2)-METHYLTRANSFERASE HOMOLOG"/>
    <property type="match status" value="1"/>
</dbReference>
<dbReference type="PROSITE" id="PS00092">
    <property type="entry name" value="N6_MTASE"/>
    <property type="match status" value="1"/>
</dbReference>
<feature type="domain" description="DNA methylase N-4/N-6" evidence="4">
    <location>
        <begin position="23"/>
        <end position="353"/>
    </location>
</feature>
<reference evidence="6" key="1">
    <citation type="journal article" date="2016" name="Appl. Environ. Microbiol.">
        <title>Functional Metagenomics of a Biostimulated Petroleum-Contaminated Soil Reveals an Extraordinary Diversity of Extradiol Dioxygenases.</title>
        <authorList>
            <person name="Terron-Gonzalez L."/>
            <person name="Martin-Cabello G."/>
            <person name="Ferrer M."/>
            <person name="Santero E."/>
        </authorList>
    </citation>
    <scope>NUCLEOTIDE SEQUENCE</scope>
</reference>
<dbReference type="Gene3D" id="3.40.50.150">
    <property type="entry name" value="Vaccinia Virus protein VP39"/>
    <property type="match status" value="1"/>
</dbReference>
<dbReference type="InterPro" id="IPR002941">
    <property type="entry name" value="DNA_methylase_N4/N6"/>
</dbReference>
<organism evidence="6">
    <name type="scientific">uncultured bacterium UPO68_UPO87</name>
    <dbReference type="NCBI Taxonomy" id="1776988"/>
    <lineage>
        <taxon>Bacteria</taxon>
        <taxon>environmental samples</taxon>
    </lineage>
</organism>
<protein>
    <submittedName>
        <fullName evidence="6">DNA methylase N-4/N-6</fullName>
    </submittedName>
</protein>
<keyword evidence="2 6" id="KW-0489">Methyltransferase</keyword>
<dbReference type="Pfam" id="PF04471">
    <property type="entry name" value="Mrr_cat"/>
    <property type="match status" value="1"/>
</dbReference>